<feature type="transmembrane region" description="Helical" evidence="7">
    <location>
        <begin position="53"/>
        <end position="71"/>
    </location>
</feature>
<protein>
    <submittedName>
        <fullName evidence="10">Unannotated protein</fullName>
    </submittedName>
</protein>
<keyword evidence="3" id="KW-0479">Metal-binding</keyword>
<dbReference type="EMBL" id="CAEZXR010000117">
    <property type="protein sequence ID" value="CAB4704898.1"/>
    <property type="molecule type" value="Genomic_DNA"/>
</dbReference>
<dbReference type="Gene3D" id="3.30.2010.10">
    <property type="entry name" value="Metalloproteases ('zincins'), catalytic domain"/>
    <property type="match status" value="1"/>
</dbReference>
<dbReference type="GO" id="GO:0046872">
    <property type="term" value="F:metal ion binding"/>
    <property type="evidence" value="ECO:0007669"/>
    <property type="project" value="UniProtKB-KW"/>
</dbReference>
<gene>
    <name evidence="10" type="ORF">UFOPK2579_01130</name>
</gene>
<evidence type="ECO:0000256" key="4">
    <source>
        <dbReference type="ARBA" id="ARBA00022801"/>
    </source>
</evidence>
<dbReference type="InterPro" id="IPR001915">
    <property type="entry name" value="Peptidase_M48"/>
</dbReference>
<organism evidence="10">
    <name type="scientific">freshwater metagenome</name>
    <dbReference type="NCBI Taxonomy" id="449393"/>
    <lineage>
        <taxon>unclassified sequences</taxon>
        <taxon>metagenomes</taxon>
        <taxon>ecological metagenomes</taxon>
    </lineage>
</organism>
<keyword evidence="6" id="KW-0482">Metalloprotease</keyword>
<evidence type="ECO:0000259" key="9">
    <source>
        <dbReference type="Pfam" id="PF16491"/>
    </source>
</evidence>
<keyword evidence="4" id="KW-0378">Hydrolase</keyword>
<dbReference type="Pfam" id="PF16491">
    <property type="entry name" value="Peptidase_M48_N"/>
    <property type="match status" value="1"/>
</dbReference>
<feature type="transmembrane region" description="Helical" evidence="7">
    <location>
        <begin position="162"/>
        <end position="184"/>
    </location>
</feature>
<evidence type="ECO:0000256" key="1">
    <source>
        <dbReference type="ARBA" id="ARBA00001947"/>
    </source>
</evidence>
<reference evidence="10" key="1">
    <citation type="submission" date="2020-05" db="EMBL/GenBank/DDBJ databases">
        <authorList>
            <person name="Chiriac C."/>
            <person name="Salcher M."/>
            <person name="Ghai R."/>
            <person name="Kavagutti S V."/>
        </authorList>
    </citation>
    <scope>NUCLEOTIDE SEQUENCE</scope>
</reference>
<proteinExistence type="predicted"/>
<evidence type="ECO:0000256" key="7">
    <source>
        <dbReference type="SAM" id="Phobius"/>
    </source>
</evidence>
<evidence type="ECO:0000256" key="6">
    <source>
        <dbReference type="ARBA" id="ARBA00023049"/>
    </source>
</evidence>
<comment type="cofactor">
    <cofactor evidence="1">
        <name>Zn(2+)</name>
        <dbReference type="ChEBI" id="CHEBI:29105"/>
    </cofactor>
</comment>
<evidence type="ECO:0000313" key="10">
    <source>
        <dbReference type="EMBL" id="CAB4704898.1"/>
    </source>
</evidence>
<keyword evidence="2" id="KW-0645">Protease</keyword>
<name>A0A6J6Q7W9_9ZZZZ</name>
<evidence type="ECO:0000259" key="8">
    <source>
        <dbReference type="Pfam" id="PF01435"/>
    </source>
</evidence>
<dbReference type="InterPro" id="IPR032456">
    <property type="entry name" value="Peptidase_M48_N"/>
</dbReference>
<dbReference type="PANTHER" id="PTHR10120">
    <property type="entry name" value="CAAX PRENYL PROTEASE 1"/>
    <property type="match status" value="1"/>
</dbReference>
<keyword evidence="7" id="KW-1133">Transmembrane helix</keyword>
<evidence type="ECO:0000256" key="5">
    <source>
        <dbReference type="ARBA" id="ARBA00022833"/>
    </source>
</evidence>
<keyword evidence="7" id="KW-0472">Membrane</keyword>
<dbReference type="AlphaFoldDB" id="A0A6J6Q7W9"/>
<dbReference type="InterPro" id="IPR027057">
    <property type="entry name" value="CAXX_Prtase_1"/>
</dbReference>
<dbReference type="CDD" id="cd07343">
    <property type="entry name" value="M48A_Zmpste24p_like"/>
    <property type="match status" value="1"/>
</dbReference>
<feature type="domain" description="CAAX prenyl protease 1 N-terminal" evidence="9">
    <location>
        <begin position="31"/>
        <end position="190"/>
    </location>
</feature>
<keyword evidence="7" id="KW-0812">Transmembrane</keyword>
<sequence>MVVAAAATFALLAWWRVPWDVVPGGRLQPVPADQVYSSAEIQRAEEYARWARLWSRSSLVVSVVLAGWLGFGRTGRTLVARLPGRWWLQVPLAVLTLAVIARVVTLPFAVALRRHQLDYGLSTQGWAGFARDLVLHEAVQVVVTSLGLLALIFCMRRWRRRWPAIAGATLGVLVLLGSFVYPVLVEPLFSSFTPLPDGDLRSRILAVAAEEGVQVDDVLVADASRRTTTLNAYVSGFGSTRRVVVYDTLVDDLSTDQAVSVVAHELTHARYDDVLTGSLLGACGAALAVGLLGLLLGRRPEDADEPQAPELPVDGRVVPRVLALLAIGTLLASPVQNTVSRQIETRADLGALEATRDPEAFISMQRELGLRSLADPTPSTWSQVWFGSHPTGLTRIALAERMAQRMSGSGS</sequence>
<evidence type="ECO:0000256" key="3">
    <source>
        <dbReference type="ARBA" id="ARBA00022723"/>
    </source>
</evidence>
<feature type="domain" description="Peptidase M48" evidence="8">
    <location>
        <begin position="195"/>
        <end position="401"/>
    </location>
</feature>
<feature type="transmembrane region" description="Helical" evidence="7">
    <location>
        <begin position="274"/>
        <end position="296"/>
    </location>
</feature>
<dbReference type="GO" id="GO:0071586">
    <property type="term" value="P:CAAX-box protein processing"/>
    <property type="evidence" value="ECO:0007669"/>
    <property type="project" value="InterPro"/>
</dbReference>
<accession>A0A6J6Q7W9</accession>
<dbReference type="Pfam" id="PF01435">
    <property type="entry name" value="Peptidase_M48"/>
    <property type="match status" value="1"/>
</dbReference>
<feature type="transmembrane region" description="Helical" evidence="7">
    <location>
        <begin position="92"/>
        <end position="113"/>
    </location>
</feature>
<evidence type="ECO:0000256" key="2">
    <source>
        <dbReference type="ARBA" id="ARBA00022670"/>
    </source>
</evidence>
<keyword evidence="5" id="KW-0862">Zinc</keyword>
<dbReference type="GO" id="GO:0004222">
    <property type="term" value="F:metalloendopeptidase activity"/>
    <property type="evidence" value="ECO:0007669"/>
    <property type="project" value="InterPro"/>
</dbReference>